<feature type="region of interest" description="Disordered" evidence="1">
    <location>
        <begin position="376"/>
        <end position="421"/>
    </location>
</feature>
<evidence type="ECO:0000313" key="3">
    <source>
        <dbReference type="Proteomes" id="UP001470230"/>
    </source>
</evidence>
<accession>A0ABR2GVJ5</accession>
<sequence>MTIIFNSNKLPHRNTKTPFGFVQARYEPLSVSDYDDPIPKCSNCKTKQFPLKTGGFSCPICSPDSDFIEGSLRIRKGSKKKLLYFFAFDVQFSIDKTRCLLNQLCDAMNDDDTAVIICLSTPYTIVSVKNSVSFYTVIDDVYNFVANDEYELTKKQIQNYVLPSLISLYSVQAMSSAQKSPIDVIPVVQILIHQSKKNPFAAFCFINSPISPITAEKAAASSRIIASNNGIIHFGVNESFKKLTAIARMSMGLVFGISQILSSTIQRLINLSQPAKMKVIMPRFIEVTKVTSSDGSMNMTAYTTKIILTSLKGCSARMNVDFTRVDDNHISSAKFIEITENSYGRFISLHSFGWSESAEMFDSIALSKPLVSSVSNLPPADSSIPPTLTPNPVQMNDSQNSTANSGNDNNENNSQPKVYDLDDFGDKNWQTTDESNINLLVTKNLILKGCASDVLRATWAGGNFARHVENLVNDPQLKDYVMSSCLVDALKKQERGVERFYYVLYTLLNDMSDKVVRVKKDHVLITPPIVFIYSTLDNPTDIIEKYFLSEWPLEVRILTDFDAFLLAAENQGFSNIRKPV</sequence>
<feature type="compositionally biased region" description="Low complexity" evidence="1">
    <location>
        <begin position="400"/>
        <end position="414"/>
    </location>
</feature>
<dbReference type="Proteomes" id="UP001470230">
    <property type="component" value="Unassembled WGS sequence"/>
</dbReference>
<evidence type="ECO:0000313" key="2">
    <source>
        <dbReference type="EMBL" id="KAK8837676.1"/>
    </source>
</evidence>
<gene>
    <name evidence="2" type="ORF">M9Y10_036211</name>
</gene>
<dbReference type="EMBL" id="JAPFFF010000058">
    <property type="protein sequence ID" value="KAK8837676.1"/>
    <property type="molecule type" value="Genomic_DNA"/>
</dbReference>
<reference evidence="2 3" key="1">
    <citation type="submission" date="2024-04" db="EMBL/GenBank/DDBJ databases">
        <title>Tritrichomonas musculus Genome.</title>
        <authorList>
            <person name="Alves-Ferreira E."/>
            <person name="Grigg M."/>
            <person name="Lorenzi H."/>
            <person name="Galac M."/>
        </authorList>
    </citation>
    <scope>NUCLEOTIDE SEQUENCE [LARGE SCALE GENOMIC DNA]</scope>
    <source>
        <strain evidence="2 3">EAF2021</strain>
    </source>
</reference>
<keyword evidence="3" id="KW-1185">Reference proteome</keyword>
<feature type="compositionally biased region" description="Polar residues" evidence="1">
    <location>
        <begin position="384"/>
        <end position="399"/>
    </location>
</feature>
<organism evidence="2 3">
    <name type="scientific">Tritrichomonas musculus</name>
    <dbReference type="NCBI Taxonomy" id="1915356"/>
    <lineage>
        <taxon>Eukaryota</taxon>
        <taxon>Metamonada</taxon>
        <taxon>Parabasalia</taxon>
        <taxon>Tritrichomonadida</taxon>
        <taxon>Tritrichomonadidae</taxon>
        <taxon>Tritrichomonas</taxon>
    </lineage>
</organism>
<evidence type="ECO:0000256" key="1">
    <source>
        <dbReference type="SAM" id="MobiDB-lite"/>
    </source>
</evidence>
<name>A0ABR2GVJ5_9EUKA</name>
<comment type="caution">
    <text evidence="2">The sequence shown here is derived from an EMBL/GenBank/DDBJ whole genome shotgun (WGS) entry which is preliminary data.</text>
</comment>
<protein>
    <submittedName>
        <fullName evidence="2">Uncharacterized protein</fullName>
    </submittedName>
</protein>
<proteinExistence type="predicted"/>